<evidence type="ECO:0000313" key="1">
    <source>
        <dbReference type="EMBL" id="VFJ44215.1"/>
    </source>
</evidence>
<evidence type="ECO:0000313" key="3">
    <source>
        <dbReference type="EMBL" id="VFK06165.1"/>
    </source>
</evidence>
<dbReference type="EMBL" id="CAADFL010000011">
    <property type="protein sequence ID" value="VFK06165.1"/>
    <property type="molecule type" value="Genomic_DNA"/>
</dbReference>
<gene>
    <name evidence="2" type="ORF">BECKFM1743A_GA0114220_105232</name>
    <name evidence="3" type="ORF">BECKFM1743B_GA0114221_1001117</name>
    <name evidence="1" type="ORF">BECKFM1743C_GA0114222_100092</name>
</gene>
<proteinExistence type="predicted"/>
<dbReference type="EMBL" id="CAADFA010000009">
    <property type="protein sequence ID" value="VFJ44215.1"/>
    <property type="molecule type" value="Genomic_DNA"/>
</dbReference>
<reference evidence="1" key="1">
    <citation type="submission" date="2019-02" db="EMBL/GenBank/DDBJ databases">
        <authorList>
            <person name="Gruber-Vodicka R. H."/>
            <person name="Seah K. B. B."/>
        </authorList>
    </citation>
    <scope>NUCLEOTIDE SEQUENCE</scope>
    <source>
        <strain evidence="2">BECK_BZ163</strain>
        <strain evidence="3">BECK_BZ164</strain>
        <strain evidence="1">BECK_BZ165</strain>
    </source>
</reference>
<evidence type="ECO:0000313" key="2">
    <source>
        <dbReference type="EMBL" id="VFJ69803.1"/>
    </source>
</evidence>
<sequence length="137" mass="14780">MGLELAAQALGGFPDLFGEIIEAGFVEMGIGATHVNVHDLFVHALGGDVPRPYFSNFTLRTSHLRPAAPCFESLSEPSARIPTAAQIVFQAQEQRGGFAPDQRNPPFLQFHLHGAHVVVFLIGRDVGSAHVPEDARV</sequence>
<organism evidence="1">
    <name type="scientific">Candidatus Kentrum sp. FM</name>
    <dbReference type="NCBI Taxonomy" id="2126340"/>
    <lineage>
        <taxon>Bacteria</taxon>
        <taxon>Pseudomonadati</taxon>
        <taxon>Pseudomonadota</taxon>
        <taxon>Gammaproteobacteria</taxon>
        <taxon>Candidatus Kentrum</taxon>
    </lineage>
</organism>
<name>A0A450RYH8_9GAMM</name>
<protein>
    <submittedName>
        <fullName evidence="1">Uncharacterized protein</fullName>
    </submittedName>
</protein>
<dbReference type="AlphaFoldDB" id="A0A450RYH8"/>
<dbReference type="EMBL" id="CAADEZ010000523">
    <property type="protein sequence ID" value="VFJ69803.1"/>
    <property type="molecule type" value="Genomic_DNA"/>
</dbReference>
<accession>A0A450RYH8</accession>